<feature type="region of interest" description="Disordered" evidence="2">
    <location>
        <begin position="622"/>
        <end position="654"/>
    </location>
</feature>
<evidence type="ECO:0000313" key="4">
    <source>
        <dbReference type="Proteomes" id="UP000736335"/>
    </source>
</evidence>
<dbReference type="OrthoDB" id="2195113at2759"/>
<accession>A0A9P6HAE3</accession>
<feature type="region of interest" description="Disordered" evidence="2">
    <location>
        <begin position="295"/>
        <end position="353"/>
    </location>
</feature>
<dbReference type="InterPro" id="IPR039604">
    <property type="entry name" value="Bfr1"/>
</dbReference>
<dbReference type="GO" id="GO:0005783">
    <property type="term" value="C:endoplasmic reticulum"/>
    <property type="evidence" value="ECO:0007669"/>
    <property type="project" value="TreeGrafter"/>
</dbReference>
<dbReference type="GO" id="GO:0003729">
    <property type="term" value="F:mRNA binding"/>
    <property type="evidence" value="ECO:0007669"/>
    <property type="project" value="TreeGrafter"/>
</dbReference>
<sequence>MTAPNKTKTTSTKDPQNNKLKTTSGNVRTSTEITVSRDSQITLVEYSPGKPDKAAYNQEQEKIKAEIEPLQVKLNSVKGIISLANDDSRKERKLQIKGELEVLRNQQSDKKFNRGKVIEQLGALQGGIQKQIKDLNASKAKAKLKSVEEVDVHISDLERQVESRKLTLGDEKRAVQEISNLRRLRRIVEGFQSKQAAIDHERKQEAQLQAQLDDPEAKAISERYVKLKAELDEIKRDCDEAFANRSKLFGEKNSLQKEIDALWSLKKESQQRFKDANDRYWTEVKEDRANRAKAKAEDVAKIKEDRAKAENEDQVKKDRMQREERTHQQKAAVERQKLAGQTRPLPAHQTKIKDRQTPIDAFSKGIKVKGALQGKNNALRSTKNKPHQRFEGADERDLAERKERARQRKAAEEQQRLDLVERMQEGVYQIEIQDRQTPIDTSWEDIEEDGALQDQHLWKLKKVSHQRFKDANDGHLAQEEEYYLGGTRGHLCPGQKTDLAGVHQLDIRKVEAPADIVTSLKGEDEEAYFVARKGKKSKKGTKTNGHTLPVLPTLSTSSSHFQVSLPTLTALLSFSVPPPASKDEIPRVVEDLKTKKAWFEANQEPATKEKVAEAEAEIKRILMSVRDDTNGDGEVPVDPASEPSPSPNDIPVER</sequence>
<proteinExistence type="predicted"/>
<reference evidence="3" key="1">
    <citation type="journal article" date="2020" name="Nat. Commun.">
        <title>Large-scale genome sequencing of mycorrhizal fungi provides insights into the early evolution of symbiotic traits.</title>
        <authorList>
            <person name="Miyauchi S."/>
            <person name="Kiss E."/>
            <person name="Kuo A."/>
            <person name="Drula E."/>
            <person name="Kohler A."/>
            <person name="Sanchez-Garcia M."/>
            <person name="Morin E."/>
            <person name="Andreopoulos B."/>
            <person name="Barry K.W."/>
            <person name="Bonito G."/>
            <person name="Buee M."/>
            <person name="Carver A."/>
            <person name="Chen C."/>
            <person name="Cichocki N."/>
            <person name="Clum A."/>
            <person name="Culley D."/>
            <person name="Crous P.W."/>
            <person name="Fauchery L."/>
            <person name="Girlanda M."/>
            <person name="Hayes R.D."/>
            <person name="Keri Z."/>
            <person name="LaButti K."/>
            <person name="Lipzen A."/>
            <person name="Lombard V."/>
            <person name="Magnuson J."/>
            <person name="Maillard F."/>
            <person name="Murat C."/>
            <person name="Nolan M."/>
            <person name="Ohm R.A."/>
            <person name="Pangilinan J."/>
            <person name="Pereira M.F."/>
            <person name="Perotto S."/>
            <person name="Peter M."/>
            <person name="Pfister S."/>
            <person name="Riley R."/>
            <person name="Sitrit Y."/>
            <person name="Stielow J.B."/>
            <person name="Szollosi G."/>
            <person name="Zifcakova L."/>
            <person name="Stursova M."/>
            <person name="Spatafora J.W."/>
            <person name="Tedersoo L."/>
            <person name="Vaario L.M."/>
            <person name="Yamada A."/>
            <person name="Yan M."/>
            <person name="Wang P."/>
            <person name="Xu J."/>
            <person name="Bruns T."/>
            <person name="Baldrian P."/>
            <person name="Vilgalys R."/>
            <person name="Dunand C."/>
            <person name="Henrissat B."/>
            <person name="Grigoriev I.V."/>
            <person name="Hibbett D."/>
            <person name="Nagy L.G."/>
            <person name="Martin F.M."/>
        </authorList>
    </citation>
    <scope>NUCLEOTIDE SEQUENCE</scope>
    <source>
        <strain evidence="3">UH-Tt-Lm1</strain>
    </source>
</reference>
<dbReference type="GO" id="GO:0042175">
    <property type="term" value="C:nuclear outer membrane-endoplasmic reticulum membrane network"/>
    <property type="evidence" value="ECO:0007669"/>
    <property type="project" value="TreeGrafter"/>
</dbReference>
<dbReference type="PANTHER" id="PTHR31027">
    <property type="entry name" value="NUCLEAR SEGREGATION PROTEIN BFR1"/>
    <property type="match status" value="1"/>
</dbReference>
<dbReference type="GO" id="GO:0008298">
    <property type="term" value="P:intracellular mRNA localization"/>
    <property type="evidence" value="ECO:0007669"/>
    <property type="project" value="TreeGrafter"/>
</dbReference>
<feature type="compositionally biased region" description="Basic and acidic residues" evidence="2">
    <location>
        <begin position="388"/>
        <end position="413"/>
    </location>
</feature>
<dbReference type="EMBL" id="WIUZ02000011">
    <property type="protein sequence ID" value="KAF9782830.1"/>
    <property type="molecule type" value="Genomic_DNA"/>
</dbReference>
<dbReference type="PANTHER" id="PTHR31027:SF2">
    <property type="entry name" value="LEBERCILIN DOMAIN-CONTAINING PROTEIN"/>
    <property type="match status" value="1"/>
</dbReference>
<feature type="coiled-coil region" evidence="1">
    <location>
        <begin position="217"/>
        <end position="244"/>
    </location>
</feature>
<evidence type="ECO:0000313" key="3">
    <source>
        <dbReference type="EMBL" id="KAF9782830.1"/>
    </source>
</evidence>
<evidence type="ECO:0000256" key="2">
    <source>
        <dbReference type="SAM" id="MobiDB-lite"/>
    </source>
</evidence>
<keyword evidence="1" id="KW-0175">Coiled coil</keyword>
<feature type="region of interest" description="Disordered" evidence="2">
    <location>
        <begin position="1"/>
        <end position="32"/>
    </location>
</feature>
<evidence type="ECO:0000256" key="1">
    <source>
        <dbReference type="SAM" id="Coils"/>
    </source>
</evidence>
<organism evidence="3 4">
    <name type="scientific">Thelephora terrestris</name>
    <dbReference type="NCBI Taxonomy" id="56493"/>
    <lineage>
        <taxon>Eukaryota</taxon>
        <taxon>Fungi</taxon>
        <taxon>Dikarya</taxon>
        <taxon>Basidiomycota</taxon>
        <taxon>Agaricomycotina</taxon>
        <taxon>Agaricomycetes</taxon>
        <taxon>Thelephorales</taxon>
        <taxon>Thelephoraceae</taxon>
        <taxon>Thelephora</taxon>
    </lineage>
</organism>
<dbReference type="AlphaFoldDB" id="A0A9P6HAE3"/>
<dbReference type="Proteomes" id="UP000736335">
    <property type="component" value="Unassembled WGS sequence"/>
</dbReference>
<reference evidence="3" key="2">
    <citation type="submission" date="2020-11" db="EMBL/GenBank/DDBJ databases">
        <authorList>
            <consortium name="DOE Joint Genome Institute"/>
            <person name="Kuo A."/>
            <person name="Miyauchi S."/>
            <person name="Kiss E."/>
            <person name="Drula E."/>
            <person name="Kohler A."/>
            <person name="Sanchez-Garcia M."/>
            <person name="Andreopoulos B."/>
            <person name="Barry K.W."/>
            <person name="Bonito G."/>
            <person name="Buee M."/>
            <person name="Carver A."/>
            <person name="Chen C."/>
            <person name="Cichocki N."/>
            <person name="Clum A."/>
            <person name="Culley D."/>
            <person name="Crous P.W."/>
            <person name="Fauchery L."/>
            <person name="Girlanda M."/>
            <person name="Hayes R."/>
            <person name="Keri Z."/>
            <person name="Labutti K."/>
            <person name="Lipzen A."/>
            <person name="Lombard V."/>
            <person name="Magnuson J."/>
            <person name="Maillard F."/>
            <person name="Morin E."/>
            <person name="Murat C."/>
            <person name="Nolan M."/>
            <person name="Ohm R."/>
            <person name="Pangilinan J."/>
            <person name="Pereira M."/>
            <person name="Perotto S."/>
            <person name="Peter M."/>
            <person name="Riley R."/>
            <person name="Sitrit Y."/>
            <person name="Stielow B."/>
            <person name="Szollosi G."/>
            <person name="Zifcakova L."/>
            <person name="Stursova M."/>
            <person name="Spatafora J.W."/>
            <person name="Tedersoo L."/>
            <person name="Vaario L.-M."/>
            <person name="Yamada A."/>
            <person name="Yan M."/>
            <person name="Wang P."/>
            <person name="Xu J."/>
            <person name="Bruns T."/>
            <person name="Baldrian P."/>
            <person name="Vilgalys R."/>
            <person name="Henrissat B."/>
            <person name="Grigoriev I.V."/>
            <person name="Hibbett D."/>
            <person name="Nagy L.G."/>
            <person name="Martin F.M."/>
        </authorList>
    </citation>
    <scope>NUCLEOTIDE SEQUENCE</scope>
    <source>
        <strain evidence="3">UH-Tt-Lm1</strain>
    </source>
</reference>
<comment type="caution">
    <text evidence="3">The sequence shown here is derived from an EMBL/GenBank/DDBJ whole genome shotgun (WGS) entry which is preliminary data.</text>
</comment>
<feature type="region of interest" description="Disordered" evidence="2">
    <location>
        <begin position="372"/>
        <end position="413"/>
    </location>
</feature>
<name>A0A9P6HAE3_9AGAM</name>
<dbReference type="GO" id="GO:1990904">
    <property type="term" value="C:ribonucleoprotein complex"/>
    <property type="evidence" value="ECO:0007669"/>
    <property type="project" value="TreeGrafter"/>
</dbReference>
<gene>
    <name evidence="3" type="ORF">BJ322DRAFT_1110709</name>
</gene>
<protein>
    <submittedName>
        <fullName evidence="3">Uncharacterized protein</fullName>
    </submittedName>
</protein>
<keyword evidence="4" id="KW-1185">Reference proteome</keyword>
<feature type="compositionally biased region" description="Basic and acidic residues" evidence="2">
    <location>
        <begin position="295"/>
        <end position="337"/>
    </location>
</feature>